<comment type="caution">
    <text evidence="2">The sequence shown here is derived from an EMBL/GenBank/DDBJ whole genome shotgun (WGS) entry which is preliminary data.</text>
</comment>
<reference evidence="3" key="1">
    <citation type="journal article" date="2019" name="Int. J. Syst. Evol. Microbiol.">
        <title>The Global Catalogue of Microorganisms (GCM) 10K type strain sequencing project: providing services to taxonomists for standard genome sequencing and annotation.</title>
        <authorList>
            <consortium name="The Broad Institute Genomics Platform"/>
            <consortium name="The Broad Institute Genome Sequencing Center for Infectious Disease"/>
            <person name="Wu L."/>
            <person name="Ma J."/>
        </authorList>
    </citation>
    <scope>NUCLEOTIDE SEQUENCE [LARGE SCALE GENOMIC DNA]</scope>
    <source>
        <strain evidence="3">KACC 12597</strain>
    </source>
</reference>
<dbReference type="InterPro" id="IPR005593">
    <property type="entry name" value="Xul5P/Fru6P_PKetolase"/>
</dbReference>
<dbReference type="InterPro" id="IPR029061">
    <property type="entry name" value="THDP-binding"/>
</dbReference>
<dbReference type="PANTHER" id="PTHR31273:SF2">
    <property type="entry name" value="SLL0529 PROTEIN"/>
    <property type="match status" value="1"/>
</dbReference>
<dbReference type="InterPro" id="IPR005475">
    <property type="entry name" value="Transketolase-like_Pyr-bd"/>
</dbReference>
<gene>
    <name evidence="2" type="ORF">ACFSJC_14675</name>
</gene>
<dbReference type="PANTHER" id="PTHR31273">
    <property type="entry name" value="PHOSPHOKETOLASE-RELATED"/>
    <property type="match status" value="1"/>
</dbReference>
<dbReference type="Gene3D" id="3.40.50.920">
    <property type="match status" value="1"/>
</dbReference>
<dbReference type="SUPFAM" id="SSF52922">
    <property type="entry name" value="TK C-terminal domain-like"/>
    <property type="match status" value="1"/>
</dbReference>
<protein>
    <submittedName>
        <fullName evidence="2">Phosphoketolase</fullName>
    </submittedName>
</protein>
<dbReference type="Pfam" id="PF09364">
    <property type="entry name" value="XFP_N"/>
    <property type="match status" value="1"/>
</dbReference>
<dbReference type="SUPFAM" id="SSF52518">
    <property type="entry name" value="Thiamin diphosphate-binding fold (THDP-binding)"/>
    <property type="match status" value="2"/>
</dbReference>
<accession>A0ABW4YBV9</accession>
<name>A0ABW4YBV9_9GAMM</name>
<dbReference type="RefSeq" id="WP_386027774.1">
    <property type="nucleotide sequence ID" value="NZ_JBHUHX010000042.1"/>
</dbReference>
<evidence type="ECO:0000313" key="3">
    <source>
        <dbReference type="Proteomes" id="UP001597337"/>
    </source>
</evidence>
<dbReference type="Proteomes" id="UP001597337">
    <property type="component" value="Unassembled WGS sequence"/>
</dbReference>
<sequence length="749" mass="80417">MTNASPRRADQAEAAFLDGILHFGPLPADFEQSGRTAAITEGQDRIQEMDTASVRQTQWLADALRYLTLQLCASKQSGHPGGFASSADAYAALAMLGHTNIVTEVGHHAPGFYSAMFLDGSLESMGIRTVNDLQSRFRERDGLLGHLSGAIPGLLAPAGPLGQGQHFAMAGAYLNRDRLFPCTIGDGGLGEPYILSAMKHFHTAYPEVTNFLPVLIWNGYSQEHHSMVSLMDNAQMEAYWRAHDFERIVLIDAKDFDDAGQEGAYVDSTRFGPEARLAFSRAVLEGVREAAESAMGGTLTCVVFKQLKGAGVHASGAKSHNLYPGDTPEKDSIAAALERGALAPEVWSLVRTNLSRAGGGPAAETVVTERERPLTEIGALPMQSFAPGDQAVPASILAAMVAELGRRDPEFVVTNADGNEASAMKAINEALKIRHPTPDALYNQSPSGQVYEPLNEDACAGFAAGLALFGGRSLWLSYESFAINGWPIVQTVGQAMAELRRKTPAMVAMFTAGALEQGRNGWTHQRPEIENYIGGQMRNGNVYLLYPSDANMIQAAYAWAVGQSNKCIAIVASKSALPVHTTPKQSEQAMREGAVRLCESAQGQRGTLVFAVTGDMVFQPVFAAKDRLEAEGYRVRIVAVANPRRLYRPDDVAWSHSAEPDGDFMDDAAFESLFHGDALIGVSGGGTVALEPVMLRSRAAARDLVGWQRGETTASPAEIMAFNGISPEGLEHRAKALMEQVRPTLGNVA</sequence>
<feature type="domain" description="Transketolase-like pyrimidine-binding" evidence="1">
    <location>
        <begin position="391"/>
        <end position="579"/>
    </location>
</feature>
<evidence type="ECO:0000313" key="2">
    <source>
        <dbReference type="EMBL" id="MFD2113093.1"/>
    </source>
</evidence>
<dbReference type="Gene3D" id="3.40.50.970">
    <property type="match status" value="2"/>
</dbReference>
<evidence type="ECO:0000259" key="1">
    <source>
        <dbReference type="SMART" id="SM00861"/>
    </source>
</evidence>
<dbReference type="EMBL" id="JBHUHX010000042">
    <property type="protein sequence ID" value="MFD2113093.1"/>
    <property type="molecule type" value="Genomic_DNA"/>
</dbReference>
<dbReference type="SMART" id="SM00861">
    <property type="entry name" value="Transket_pyr"/>
    <property type="match status" value="1"/>
</dbReference>
<dbReference type="Pfam" id="PF03894">
    <property type="entry name" value="XFP"/>
    <property type="match status" value="1"/>
</dbReference>
<dbReference type="CDD" id="cd00568">
    <property type="entry name" value="TPP_enzymes"/>
    <property type="match status" value="1"/>
</dbReference>
<organism evidence="2 3">
    <name type="scientific">Thiorhodococcus fuscus</name>
    <dbReference type="NCBI Taxonomy" id="527200"/>
    <lineage>
        <taxon>Bacteria</taxon>
        <taxon>Pseudomonadati</taxon>
        <taxon>Pseudomonadota</taxon>
        <taxon>Gammaproteobacteria</taxon>
        <taxon>Chromatiales</taxon>
        <taxon>Chromatiaceae</taxon>
        <taxon>Thiorhodococcus</taxon>
    </lineage>
</organism>
<proteinExistence type="predicted"/>
<dbReference type="InterPro" id="IPR009014">
    <property type="entry name" value="Transketo_C/PFOR_II"/>
</dbReference>
<dbReference type="InterPro" id="IPR018970">
    <property type="entry name" value="Xul5P/Fru6P_PKetolase_N"/>
</dbReference>
<keyword evidence="3" id="KW-1185">Reference proteome</keyword>